<comment type="cofactor">
    <cofactor evidence="6">
        <name>Mg(2+)</name>
        <dbReference type="ChEBI" id="CHEBI:18420"/>
    </cofactor>
    <cofactor evidence="6">
        <name>Mn(2+)</name>
        <dbReference type="ChEBI" id="CHEBI:29035"/>
    </cofactor>
</comment>
<dbReference type="CDD" id="cd07037">
    <property type="entry name" value="TPP_PYR_MenD"/>
    <property type="match status" value="1"/>
</dbReference>
<evidence type="ECO:0000259" key="7">
    <source>
        <dbReference type="Pfam" id="PF02776"/>
    </source>
</evidence>
<evidence type="ECO:0000256" key="2">
    <source>
        <dbReference type="ARBA" id="ARBA00022723"/>
    </source>
</evidence>
<dbReference type="NCBIfam" id="TIGR00173">
    <property type="entry name" value="menD"/>
    <property type="match status" value="1"/>
</dbReference>
<evidence type="ECO:0000256" key="4">
    <source>
        <dbReference type="ARBA" id="ARBA00023052"/>
    </source>
</evidence>
<name>A0A9D1M6S7_9BACT</name>
<dbReference type="Gene3D" id="3.40.50.1220">
    <property type="entry name" value="TPP-binding domain"/>
    <property type="match status" value="1"/>
</dbReference>
<evidence type="ECO:0000313" key="9">
    <source>
        <dbReference type="Proteomes" id="UP000824112"/>
    </source>
</evidence>
<evidence type="ECO:0000256" key="3">
    <source>
        <dbReference type="ARBA" id="ARBA00022842"/>
    </source>
</evidence>
<dbReference type="GO" id="GO:0030145">
    <property type="term" value="F:manganese ion binding"/>
    <property type="evidence" value="ECO:0007669"/>
    <property type="project" value="UniProtKB-UniRule"/>
</dbReference>
<comment type="similarity">
    <text evidence="6">Belongs to the TPP enzyme family. MenD subfamily.</text>
</comment>
<dbReference type="Proteomes" id="UP000824112">
    <property type="component" value="Unassembled WGS sequence"/>
</dbReference>
<protein>
    <recommendedName>
        <fullName evidence="6">2-succinyl-5-enolpyruvyl-6-hydroxy-3-cyclohexene-1-carboxylate synthase</fullName>
        <shortName evidence="6">SEPHCHC synthase</shortName>
        <ecNumber evidence="6">2.2.1.9</ecNumber>
    </recommendedName>
    <alternativeName>
        <fullName evidence="6">Menaquinone biosynthesis protein MenD</fullName>
    </alternativeName>
</protein>
<proteinExistence type="inferred from homology"/>
<keyword evidence="6" id="KW-0474">Menaquinone biosynthesis</keyword>
<keyword evidence="2 6" id="KW-0479">Metal-binding</keyword>
<accession>A0A9D1M6S7</accession>
<dbReference type="SUPFAM" id="SSF52518">
    <property type="entry name" value="Thiamin diphosphate-binding fold (THDP-binding)"/>
    <property type="match status" value="2"/>
</dbReference>
<dbReference type="GO" id="GO:0030976">
    <property type="term" value="F:thiamine pyrophosphate binding"/>
    <property type="evidence" value="ECO:0007669"/>
    <property type="project" value="UniProtKB-UniRule"/>
</dbReference>
<dbReference type="Gene3D" id="3.40.50.970">
    <property type="match status" value="2"/>
</dbReference>
<reference evidence="8" key="1">
    <citation type="submission" date="2020-10" db="EMBL/GenBank/DDBJ databases">
        <authorList>
            <person name="Gilroy R."/>
        </authorList>
    </citation>
    <scope>NUCLEOTIDE SEQUENCE</scope>
    <source>
        <strain evidence="8">CHK158-818</strain>
    </source>
</reference>
<gene>
    <name evidence="6 8" type="primary">menD</name>
    <name evidence="8" type="ORF">IAB03_02705</name>
</gene>
<dbReference type="EC" id="2.2.1.9" evidence="6"/>
<dbReference type="PANTHER" id="PTHR42916">
    <property type="entry name" value="2-SUCCINYL-5-ENOLPYRUVYL-6-HYDROXY-3-CYCLOHEXENE-1-CARBOXYLATE SYNTHASE"/>
    <property type="match status" value="1"/>
</dbReference>
<dbReference type="GO" id="GO:0070204">
    <property type="term" value="F:2-succinyl-5-enolpyruvyl-6-hydroxy-3-cyclohexene-1-carboxylic-acid synthase activity"/>
    <property type="evidence" value="ECO:0007669"/>
    <property type="project" value="UniProtKB-UniRule"/>
</dbReference>
<evidence type="ECO:0000256" key="1">
    <source>
        <dbReference type="ARBA" id="ARBA00022679"/>
    </source>
</evidence>
<feature type="domain" description="Thiamine pyrophosphate enzyme N-terminal TPP-binding" evidence="7">
    <location>
        <begin position="11"/>
        <end position="123"/>
    </location>
</feature>
<comment type="pathway">
    <text evidence="6">Quinol/quinone metabolism; menaquinone biosynthesis.</text>
</comment>
<dbReference type="PANTHER" id="PTHR42916:SF1">
    <property type="entry name" value="PROTEIN PHYLLO, CHLOROPLASTIC"/>
    <property type="match status" value="1"/>
</dbReference>
<dbReference type="PIRSF" id="PIRSF004983">
    <property type="entry name" value="MenD"/>
    <property type="match status" value="1"/>
</dbReference>
<keyword evidence="3 6" id="KW-0460">Magnesium</keyword>
<dbReference type="GO" id="GO:0009234">
    <property type="term" value="P:menaquinone biosynthetic process"/>
    <property type="evidence" value="ECO:0007669"/>
    <property type="project" value="UniProtKB-UniRule"/>
</dbReference>
<keyword evidence="5 6" id="KW-0464">Manganese</keyword>
<dbReference type="GO" id="GO:0000287">
    <property type="term" value="F:magnesium ion binding"/>
    <property type="evidence" value="ECO:0007669"/>
    <property type="project" value="UniProtKB-UniRule"/>
</dbReference>
<keyword evidence="4 6" id="KW-0786">Thiamine pyrophosphate</keyword>
<dbReference type="InterPro" id="IPR012001">
    <property type="entry name" value="Thiamin_PyroP_enz_TPP-bd_dom"/>
</dbReference>
<comment type="function">
    <text evidence="6">Catalyzes the thiamine diphosphate-dependent decarboxylation of 2-oxoglutarate and the subsequent addition of the resulting succinic semialdehyde-thiamine pyrophosphate anion to isochorismate to yield 2-succinyl-5-enolpyruvyl-6-hydroxy-3-cyclohexene-1-carboxylate (SEPHCHC).</text>
</comment>
<sequence>MSRLYSDKEIVQIITDIAVKNNLKRVVISPGSRNAPLSIAFARDERIETFVLVDERSAAFFALGMAQQSNEPVGLVCTSGTALLNYAPAVAEAYYQRIPLVVISADRPLEWIDQDDSQAIRQQEALKGMVKGVYQLPVSVQGADDRWYANRLVNEAFNTALSGRKGPVHLNVPFREPLYGLKPYLEKNERIVRTINPVENLSDDALEALTRIIRSSSKILVLAGLTAPSAELQRALERFSSLPQVVVLTETISNLSSPNFITTIDRVITSFTEEELPEYMPELLISFGGPVVSKIIRRMIRSCPPVHHWYIGKGEPLIDTFCSLTERIDLSPEAFFRQLVSKSEPVMSDYAARWKMRDGQQAQKHEAFLQTTEWSDLKAFSILLPSIPQGSHLQVGNSSTVRYAQLFKGCPALHTRGNRGTSGIDGSSSTAAGASVVFEGQTILITGDMSFMYDSHAFWNPYLTSRFKVIVIKNGGGGIFRFIAGPSEVEECEQYFETAQEIDVERLADFYRLAYFKAGDEASLQEALPRFYAETERPAVLEVETPRQVNDRVLKAYFKSLQNK</sequence>
<dbReference type="AlphaFoldDB" id="A0A9D1M6S7"/>
<evidence type="ECO:0000256" key="5">
    <source>
        <dbReference type="ARBA" id="ARBA00023211"/>
    </source>
</evidence>
<reference evidence="8" key="2">
    <citation type="journal article" date="2021" name="PeerJ">
        <title>Extensive microbial diversity within the chicken gut microbiome revealed by metagenomics and culture.</title>
        <authorList>
            <person name="Gilroy R."/>
            <person name="Ravi A."/>
            <person name="Getino M."/>
            <person name="Pursley I."/>
            <person name="Horton D.L."/>
            <person name="Alikhan N.F."/>
            <person name="Baker D."/>
            <person name="Gharbi K."/>
            <person name="Hall N."/>
            <person name="Watson M."/>
            <person name="Adriaenssens E.M."/>
            <person name="Foster-Nyarko E."/>
            <person name="Jarju S."/>
            <person name="Secka A."/>
            <person name="Antonio M."/>
            <person name="Oren A."/>
            <person name="Chaudhuri R.R."/>
            <person name="La Ragione R."/>
            <person name="Hildebrand F."/>
            <person name="Pallen M.J."/>
        </authorList>
    </citation>
    <scope>NUCLEOTIDE SEQUENCE</scope>
    <source>
        <strain evidence="8">CHK158-818</strain>
    </source>
</reference>
<evidence type="ECO:0000313" key="8">
    <source>
        <dbReference type="EMBL" id="HIU54701.1"/>
    </source>
</evidence>
<comment type="pathway">
    <text evidence="6">Quinol/quinone metabolism; 1,4-dihydroxy-2-naphthoate biosynthesis; 1,4-dihydroxy-2-naphthoate from chorismate: step 2/7.</text>
</comment>
<dbReference type="Pfam" id="PF02776">
    <property type="entry name" value="TPP_enzyme_N"/>
    <property type="match status" value="1"/>
</dbReference>
<dbReference type="InterPro" id="IPR029061">
    <property type="entry name" value="THDP-binding"/>
</dbReference>
<keyword evidence="1 6" id="KW-0808">Transferase</keyword>
<dbReference type="EMBL" id="DVNA01000060">
    <property type="protein sequence ID" value="HIU54701.1"/>
    <property type="molecule type" value="Genomic_DNA"/>
</dbReference>
<comment type="subunit">
    <text evidence="6">Homodimer.</text>
</comment>
<comment type="caution">
    <text evidence="8">The sequence shown here is derived from an EMBL/GenBank/DDBJ whole genome shotgun (WGS) entry which is preliminary data.</text>
</comment>
<comment type="cofactor">
    <cofactor evidence="6">
        <name>thiamine diphosphate</name>
        <dbReference type="ChEBI" id="CHEBI:58937"/>
    </cofactor>
    <text evidence="6">Binds 1 thiamine pyrophosphate per subunit.</text>
</comment>
<comment type="catalytic activity">
    <reaction evidence="6">
        <text>isochorismate + 2-oxoglutarate + H(+) = 5-enolpyruvoyl-6-hydroxy-2-succinyl-cyclohex-3-ene-1-carboxylate + CO2</text>
        <dbReference type="Rhea" id="RHEA:25593"/>
        <dbReference type="ChEBI" id="CHEBI:15378"/>
        <dbReference type="ChEBI" id="CHEBI:16526"/>
        <dbReference type="ChEBI" id="CHEBI:16810"/>
        <dbReference type="ChEBI" id="CHEBI:29780"/>
        <dbReference type="ChEBI" id="CHEBI:58818"/>
        <dbReference type="EC" id="2.2.1.9"/>
    </reaction>
</comment>
<dbReference type="HAMAP" id="MF_01659">
    <property type="entry name" value="MenD"/>
    <property type="match status" value="1"/>
</dbReference>
<dbReference type="InterPro" id="IPR004433">
    <property type="entry name" value="MenaQ_synth_MenD"/>
</dbReference>
<organism evidence="8 9">
    <name type="scientific">Candidatus Gallibacteroides avistercoris</name>
    <dbReference type="NCBI Taxonomy" id="2840833"/>
    <lineage>
        <taxon>Bacteria</taxon>
        <taxon>Pseudomonadati</taxon>
        <taxon>Bacteroidota</taxon>
        <taxon>Bacteroidia</taxon>
        <taxon>Bacteroidales</taxon>
        <taxon>Bacteroidaceae</taxon>
        <taxon>Bacteroidaceae incertae sedis</taxon>
        <taxon>Candidatus Gallibacteroides</taxon>
    </lineage>
</organism>
<evidence type="ECO:0000256" key="6">
    <source>
        <dbReference type="HAMAP-Rule" id="MF_01659"/>
    </source>
</evidence>
<dbReference type="CDD" id="cd02009">
    <property type="entry name" value="TPP_SHCHC_synthase"/>
    <property type="match status" value="1"/>
</dbReference>